<dbReference type="KEGG" id="dmt:DESME_05460"/>
<dbReference type="GO" id="GO:0015937">
    <property type="term" value="P:coenzyme A biosynthetic process"/>
    <property type="evidence" value="ECO:0007669"/>
    <property type="project" value="UniProtKB-UniRule"/>
</dbReference>
<evidence type="ECO:0000256" key="8">
    <source>
        <dbReference type="HAMAP-Rule" id="MF_00376"/>
    </source>
</evidence>
<evidence type="ECO:0000256" key="5">
    <source>
        <dbReference type="ARBA" id="ARBA00022777"/>
    </source>
</evidence>
<dbReference type="Pfam" id="PF01121">
    <property type="entry name" value="CoaE"/>
    <property type="match status" value="1"/>
</dbReference>
<dbReference type="STRING" id="871968.DESME_05460"/>
<comment type="subcellular location">
    <subcellularLocation>
        <location evidence="8">Cytoplasm</location>
    </subcellularLocation>
</comment>
<evidence type="ECO:0000256" key="3">
    <source>
        <dbReference type="ARBA" id="ARBA00022679"/>
    </source>
</evidence>
<dbReference type="PANTHER" id="PTHR10695">
    <property type="entry name" value="DEPHOSPHO-COA KINASE-RELATED"/>
    <property type="match status" value="1"/>
</dbReference>
<comment type="similarity">
    <text evidence="1 8">Belongs to the CoaE family.</text>
</comment>
<protein>
    <recommendedName>
        <fullName evidence="8 9">Dephospho-CoA kinase</fullName>
        <ecNumber evidence="8 9">2.7.1.24</ecNumber>
    </recommendedName>
    <alternativeName>
        <fullName evidence="8">Dephosphocoenzyme A kinase</fullName>
    </alternativeName>
</protein>
<dbReference type="OrthoDB" id="9812943at2"/>
<dbReference type="HOGENOM" id="CLU_057180_0_0_9"/>
<dbReference type="InterPro" id="IPR027417">
    <property type="entry name" value="P-loop_NTPase"/>
</dbReference>
<dbReference type="HAMAP" id="MF_00376">
    <property type="entry name" value="Dephospho_CoA_kinase"/>
    <property type="match status" value="1"/>
</dbReference>
<dbReference type="CDD" id="cd02022">
    <property type="entry name" value="DPCK"/>
    <property type="match status" value="1"/>
</dbReference>
<dbReference type="GO" id="GO:0004140">
    <property type="term" value="F:dephospho-CoA kinase activity"/>
    <property type="evidence" value="ECO:0007669"/>
    <property type="project" value="UniProtKB-UniRule"/>
</dbReference>
<comment type="pathway">
    <text evidence="8">Cofactor biosynthesis; coenzyme A biosynthesis; CoA from (R)-pantothenate: step 5/5.</text>
</comment>
<dbReference type="NCBIfam" id="TIGR00152">
    <property type="entry name" value="dephospho-CoA kinase"/>
    <property type="match status" value="1"/>
</dbReference>
<evidence type="ECO:0000313" key="11">
    <source>
        <dbReference type="Proteomes" id="UP000010847"/>
    </source>
</evidence>
<evidence type="ECO:0000256" key="1">
    <source>
        <dbReference type="ARBA" id="ARBA00009018"/>
    </source>
</evidence>
<feature type="binding site" evidence="8">
    <location>
        <begin position="11"/>
        <end position="16"/>
    </location>
    <ligand>
        <name>ATP</name>
        <dbReference type="ChEBI" id="CHEBI:30616"/>
    </ligand>
</feature>
<keyword evidence="5 8" id="KW-0418">Kinase</keyword>
<organism evidence="10 11">
    <name type="scientific">Desulfitobacterium metallireducens DSM 15288</name>
    <dbReference type="NCBI Taxonomy" id="871968"/>
    <lineage>
        <taxon>Bacteria</taxon>
        <taxon>Bacillati</taxon>
        <taxon>Bacillota</taxon>
        <taxon>Clostridia</taxon>
        <taxon>Eubacteriales</taxon>
        <taxon>Desulfitobacteriaceae</taxon>
        <taxon>Desulfitobacterium</taxon>
    </lineage>
</organism>
<reference evidence="10 11" key="1">
    <citation type="submission" date="2013-12" db="EMBL/GenBank/DDBJ databases">
        <authorList>
            <consortium name="DOE Joint Genome Institute"/>
            <person name="Smidt H."/>
            <person name="Huntemann M."/>
            <person name="Han J."/>
            <person name="Chen A."/>
            <person name="Kyrpides N."/>
            <person name="Mavromatis K."/>
            <person name="Markowitz V."/>
            <person name="Palaniappan K."/>
            <person name="Ivanova N."/>
            <person name="Schaumberg A."/>
            <person name="Pati A."/>
            <person name="Liolios K."/>
            <person name="Nordberg H.P."/>
            <person name="Cantor M.N."/>
            <person name="Hua S.X."/>
            <person name="Woyke T."/>
        </authorList>
    </citation>
    <scope>NUCLEOTIDE SEQUENCE [LARGE SCALE GENOMIC DNA]</scope>
    <source>
        <strain evidence="11">DSM 15288</strain>
    </source>
</reference>
<evidence type="ECO:0000256" key="7">
    <source>
        <dbReference type="ARBA" id="ARBA00022993"/>
    </source>
</evidence>
<dbReference type="eggNOG" id="COG0237">
    <property type="taxonomic scope" value="Bacteria"/>
</dbReference>
<dbReference type="EMBL" id="CP007032">
    <property type="protein sequence ID" value="AHF06568.1"/>
    <property type="molecule type" value="Genomic_DNA"/>
</dbReference>
<evidence type="ECO:0000313" key="10">
    <source>
        <dbReference type="EMBL" id="AHF06568.1"/>
    </source>
</evidence>
<dbReference type="InterPro" id="IPR001977">
    <property type="entry name" value="Depp_CoAkinase"/>
</dbReference>
<dbReference type="GO" id="GO:0005737">
    <property type="term" value="C:cytoplasm"/>
    <property type="evidence" value="ECO:0007669"/>
    <property type="project" value="UniProtKB-SubCell"/>
</dbReference>
<dbReference type="EC" id="2.7.1.24" evidence="8 9"/>
<dbReference type="UniPathway" id="UPA00241">
    <property type="reaction ID" value="UER00356"/>
</dbReference>
<dbReference type="SUPFAM" id="SSF52540">
    <property type="entry name" value="P-loop containing nucleoside triphosphate hydrolases"/>
    <property type="match status" value="1"/>
</dbReference>
<name>W0EAK8_9FIRM</name>
<dbReference type="PANTHER" id="PTHR10695:SF46">
    <property type="entry name" value="BIFUNCTIONAL COENZYME A SYNTHASE-RELATED"/>
    <property type="match status" value="1"/>
</dbReference>
<dbReference type="GO" id="GO:0005524">
    <property type="term" value="F:ATP binding"/>
    <property type="evidence" value="ECO:0007669"/>
    <property type="project" value="UniProtKB-UniRule"/>
</dbReference>
<dbReference type="Proteomes" id="UP000010847">
    <property type="component" value="Chromosome"/>
</dbReference>
<keyword evidence="4 8" id="KW-0547">Nucleotide-binding</keyword>
<dbReference type="RefSeq" id="WP_006717916.1">
    <property type="nucleotide sequence ID" value="NZ_CP007032.1"/>
</dbReference>
<proteinExistence type="inferred from homology"/>
<keyword evidence="2 8" id="KW-0963">Cytoplasm</keyword>
<keyword evidence="11" id="KW-1185">Reference proteome</keyword>
<dbReference type="AlphaFoldDB" id="W0EAK8"/>
<sequence length="201" mass="22401">MRVIGLTGGIGSGKSSVASWLKEHNISVLDADQTVHQLLAEDQTTISRVAQTFGDDILDSQGKIDRKGLGAKIFRNDEARKRLEGILHPLVRGKLFSDQMALAAAGVKVCVWDVPLLFEAGFNTAMDEVWVVWVSPQVQLERVMKRDSFTRAEAELRISAQWSLEDKTKLADVLIDNSGTWENTVDQLEELLVRIKDRVSL</sequence>
<accession>W0EAK8</accession>
<evidence type="ECO:0000256" key="2">
    <source>
        <dbReference type="ARBA" id="ARBA00022490"/>
    </source>
</evidence>
<evidence type="ECO:0000256" key="6">
    <source>
        <dbReference type="ARBA" id="ARBA00022840"/>
    </source>
</evidence>
<keyword evidence="6 8" id="KW-0067">ATP-binding</keyword>
<comment type="catalytic activity">
    <reaction evidence="8">
        <text>3'-dephospho-CoA + ATP = ADP + CoA + H(+)</text>
        <dbReference type="Rhea" id="RHEA:18245"/>
        <dbReference type="ChEBI" id="CHEBI:15378"/>
        <dbReference type="ChEBI" id="CHEBI:30616"/>
        <dbReference type="ChEBI" id="CHEBI:57287"/>
        <dbReference type="ChEBI" id="CHEBI:57328"/>
        <dbReference type="ChEBI" id="CHEBI:456216"/>
        <dbReference type="EC" id="2.7.1.24"/>
    </reaction>
</comment>
<dbReference type="FunFam" id="3.40.50.300:FF:000991">
    <property type="entry name" value="Dephospho-CoA kinase"/>
    <property type="match status" value="1"/>
</dbReference>
<comment type="function">
    <text evidence="8">Catalyzes the phosphorylation of the 3'-hydroxyl group of dephosphocoenzyme A to form coenzyme A.</text>
</comment>
<keyword evidence="3 8" id="KW-0808">Transferase</keyword>
<keyword evidence="7 8" id="KW-0173">Coenzyme A biosynthesis</keyword>
<evidence type="ECO:0000256" key="9">
    <source>
        <dbReference type="NCBIfam" id="TIGR00152"/>
    </source>
</evidence>
<gene>
    <name evidence="8" type="primary">coaE</name>
    <name evidence="10" type="ORF">DESME_05460</name>
</gene>
<evidence type="ECO:0000256" key="4">
    <source>
        <dbReference type="ARBA" id="ARBA00022741"/>
    </source>
</evidence>
<dbReference type="PROSITE" id="PS51219">
    <property type="entry name" value="DPCK"/>
    <property type="match status" value="1"/>
</dbReference>
<dbReference type="Gene3D" id="3.40.50.300">
    <property type="entry name" value="P-loop containing nucleotide triphosphate hydrolases"/>
    <property type="match status" value="1"/>
</dbReference>